<evidence type="ECO:0000259" key="4">
    <source>
        <dbReference type="Pfam" id="PF26272"/>
    </source>
</evidence>
<name>A0A1H3HLS2_9EURY</name>
<feature type="region of interest" description="Disordered" evidence="1">
    <location>
        <begin position="82"/>
        <end position="107"/>
    </location>
</feature>
<dbReference type="RefSeq" id="WP_089767433.1">
    <property type="nucleotide sequence ID" value="NZ_FNPB01000007.1"/>
</dbReference>
<dbReference type="Pfam" id="PF26272">
    <property type="entry name" value="DUF8073_N"/>
    <property type="match status" value="1"/>
</dbReference>
<dbReference type="InterPro" id="IPR058810">
    <property type="entry name" value="DUF8073_C"/>
</dbReference>
<proteinExistence type="predicted"/>
<organism evidence="5 6">
    <name type="scientific">Halobellus clavatus</name>
    <dbReference type="NCBI Taxonomy" id="660517"/>
    <lineage>
        <taxon>Archaea</taxon>
        <taxon>Methanobacteriati</taxon>
        <taxon>Methanobacteriota</taxon>
        <taxon>Stenosarchaea group</taxon>
        <taxon>Halobacteria</taxon>
        <taxon>Halobacteriales</taxon>
        <taxon>Haloferacaceae</taxon>
        <taxon>Halobellus</taxon>
    </lineage>
</organism>
<protein>
    <submittedName>
        <fullName evidence="5">Uncharacterized protein</fullName>
    </submittedName>
</protein>
<feature type="domain" description="DUF8073" evidence="4">
    <location>
        <begin position="4"/>
        <end position="100"/>
    </location>
</feature>
<feature type="domain" description="DUF8073" evidence="3">
    <location>
        <begin position="112"/>
        <end position="152"/>
    </location>
</feature>
<dbReference type="EMBL" id="FNPB01000007">
    <property type="protein sequence ID" value="SDY15758.1"/>
    <property type="molecule type" value="Genomic_DNA"/>
</dbReference>
<keyword evidence="6" id="KW-1185">Reference proteome</keyword>
<feature type="compositionally biased region" description="Polar residues" evidence="1">
    <location>
        <begin position="186"/>
        <end position="198"/>
    </location>
</feature>
<feature type="region of interest" description="Disordered" evidence="1">
    <location>
        <begin position="151"/>
        <end position="241"/>
    </location>
</feature>
<sequence length="337" mass="35130">MRVSTAFKELSEVLGRLESSDTVIQHAGIDQDLSDSETSVTADLVVDVPILSEADDNVVSIELADATVQDGSVAVELSVAVSGESAGPAPTAEPRAADADERPSTSAAVPVYKDPEALEAVYERYDTFPEMTDALSVDVTSETVRRHMVKHDIHDPADDTPQSYADAVARGGESASGDVDGAEAPTVSTQSKESTSTAADADAEGTSSPEAESDGESAAQSAVTDGGSTTADTDAEDRPRMHRPVGEVVAEASPGQESGVSNAVVEFPKRLTVADLTEAINQSRTIHEVAEQVDLSQSTVRQLLQSSGLIHFVSSPLAADQLTASPDEVLRRLNGAQ</sequence>
<accession>A0A1H3HLS2</accession>
<reference evidence="6" key="1">
    <citation type="submission" date="2016-10" db="EMBL/GenBank/DDBJ databases">
        <authorList>
            <person name="Varghese N."/>
            <person name="Submissions S."/>
        </authorList>
    </citation>
    <scope>NUCLEOTIDE SEQUENCE [LARGE SCALE GENOMIC DNA]</scope>
    <source>
        <strain evidence="6">CGMCC 1.10118</strain>
    </source>
</reference>
<feature type="domain" description="DUF8073" evidence="2">
    <location>
        <begin position="274"/>
        <end position="336"/>
    </location>
</feature>
<gene>
    <name evidence="5" type="ORF">SAMN04487946_107129</name>
</gene>
<dbReference type="InterPro" id="IPR058809">
    <property type="entry name" value="DUF8073_M"/>
</dbReference>
<evidence type="ECO:0000313" key="6">
    <source>
        <dbReference type="Proteomes" id="UP000199170"/>
    </source>
</evidence>
<dbReference type="Pfam" id="PF26270">
    <property type="entry name" value="DUF8073_C"/>
    <property type="match status" value="1"/>
</dbReference>
<dbReference type="Pfam" id="PF26271">
    <property type="entry name" value="DUF8073_M"/>
    <property type="match status" value="1"/>
</dbReference>
<evidence type="ECO:0000256" key="1">
    <source>
        <dbReference type="SAM" id="MobiDB-lite"/>
    </source>
</evidence>
<dbReference type="OrthoDB" id="238089at2157"/>
<evidence type="ECO:0000313" key="5">
    <source>
        <dbReference type="EMBL" id="SDY15758.1"/>
    </source>
</evidence>
<dbReference type="AlphaFoldDB" id="A0A1H3HLS2"/>
<evidence type="ECO:0000259" key="2">
    <source>
        <dbReference type="Pfam" id="PF26270"/>
    </source>
</evidence>
<dbReference type="InterPro" id="IPR058811">
    <property type="entry name" value="DUF8073_N"/>
</dbReference>
<evidence type="ECO:0000259" key="3">
    <source>
        <dbReference type="Pfam" id="PF26271"/>
    </source>
</evidence>
<dbReference type="Proteomes" id="UP000199170">
    <property type="component" value="Unassembled WGS sequence"/>
</dbReference>